<dbReference type="SUPFAM" id="SSF53597">
    <property type="entry name" value="Dihydrofolate reductase-like"/>
    <property type="match status" value="1"/>
</dbReference>
<evidence type="ECO:0000256" key="2">
    <source>
        <dbReference type="ARBA" id="ARBA00022857"/>
    </source>
</evidence>
<comment type="pathway">
    <text evidence="1">Cofactor biosynthesis; riboflavin biosynthesis.</text>
</comment>
<evidence type="ECO:0000313" key="5">
    <source>
        <dbReference type="EMBL" id="MBA8802249.1"/>
    </source>
</evidence>
<dbReference type="InterPro" id="IPR024072">
    <property type="entry name" value="DHFR-like_dom_sf"/>
</dbReference>
<evidence type="ECO:0000256" key="3">
    <source>
        <dbReference type="ARBA" id="ARBA00023002"/>
    </source>
</evidence>
<dbReference type="GO" id="GO:0009231">
    <property type="term" value="P:riboflavin biosynthetic process"/>
    <property type="evidence" value="ECO:0007669"/>
    <property type="project" value="InterPro"/>
</dbReference>
<keyword evidence="6" id="KW-1185">Reference proteome</keyword>
<dbReference type="AlphaFoldDB" id="A0A7W3IX97"/>
<evidence type="ECO:0000313" key="6">
    <source>
        <dbReference type="Proteomes" id="UP000580910"/>
    </source>
</evidence>
<keyword evidence="2" id="KW-0521">NADP</keyword>
<gene>
    <name evidence="5" type="ORF">FB382_000540</name>
</gene>
<dbReference type="GO" id="GO:0008703">
    <property type="term" value="F:5-amino-6-(5-phosphoribosylamino)uracil reductase activity"/>
    <property type="evidence" value="ECO:0007669"/>
    <property type="project" value="UniProtKB-EC"/>
</dbReference>
<dbReference type="RefSeq" id="WP_182536578.1">
    <property type="nucleotide sequence ID" value="NZ_JACGXA010000001.1"/>
</dbReference>
<dbReference type="EC" id="1.1.1.193" evidence="5"/>
<evidence type="ECO:0000259" key="4">
    <source>
        <dbReference type="Pfam" id="PF01872"/>
    </source>
</evidence>
<feature type="domain" description="Bacterial bifunctional deaminase-reductase C-terminal" evidence="4">
    <location>
        <begin position="5"/>
        <end position="217"/>
    </location>
</feature>
<dbReference type="InterPro" id="IPR050765">
    <property type="entry name" value="Riboflavin_Biosynth_HTPR"/>
</dbReference>
<protein>
    <submittedName>
        <fullName evidence="5">5-amino-6-(5-phosphoribosylamino)uracil reductase</fullName>
        <ecNumber evidence="5">1.1.1.193</ecNumber>
    </submittedName>
</protein>
<reference evidence="5 6" key="1">
    <citation type="submission" date="2020-07" db="EMBL/GenBank/DDBJ databases">
        <title>Sequencing the genomes of 1000 actinobacteria strains.</title>
        <authorList>
            <person name="Klenk H.-P."/>
        </authorList>
    </citation>
    <scope>NUCLEOTIDE SEQUENCE [LARGE SCALE GENOMIC DNA]</scope>
    <source>
        <strain evidence="5 6">DSM 21349</strain>
    </source>
</reference>
<name>A0A7W3IX97_9ACTN</name>
<sequence length="230" mass="25322">MRERPYTLLSCAISLDGYLDRASGPRLMLSNDADFDRVDALRARCDAILVGARTIRRDNPRLLVRAPERIAQRTAHGMSPSPVKVTVSEHARLDPCAAFFTAGEAEKLVFCPTGATAGARARLGDVATVVDGGRHVDMVGLSEDLHDRGVRRLMVEGGSSVHTQFLTAGLADELHLVIAPFFVGDSRAHHFVGDGQFPWSPDRRARLVETRQIYDVVLLRYALSDRFTDL</sequence>
<dbReference type="PANTHER" id="PTHR38011:SF7">
    <property type="entry name" value="2,5-DIAMINO-6-RIBOSYLAMINO-4(3H)-PYRIMIDINONE 5'-PHOSPHATE REDUCTASE"/>
    <property type="match status" value="1"/>
</dbReference>
<dbReference type="InterPro" id="IPR002734">
    <property type="entry name" value="RibDG_C"/>
</dbReference>
<organism evidence="5 6">
    <name type="scientific">Nocardioides ginsengisegetis</name>
    <dbReference type="NCBI Taxonomy" id="661491"/>
    <lineage>
        <taxon>Bacteria</taxon>
        <taxon>Bacillati</taxon>
        <taxon>Actinomycetota</taxon>
        <taxon>Actinomycetes</taxon>
        <taxon>Propionibacteriales</taxon>
        <taxon>Nocardioidaceae</taxon>
        <taxon>Nocardioides</taxon>
    </lineage>
</organism>
<dbReference type="PANTHER" id="PTHR38011">
    <property type="entry name" value="DIHYDROFOLATE REDUCTASE FAMILY PROTEIN (AFU_ORTHOLOGUE AFUA_8G06820)"/>
    <property type="match status" value="1"/>
</dbReference>
<dbReference type="Proteomes" id="UP000580910">
    <property type="component" value="Unassembled WGS sequence"/>
</dbReference>
<dbReference type="EMBL" id="JACGXA010000001">
    <property type="protein sequence ID" value="MBA8802249.1"/>
    <property type="molecule type" value="Genomic_DNA"/>
</dbReference>
<comment type="caution">
    <text evidence="5">The sequence shown here is derived from an EMBL/GenBank/DDBJ whole genome shotgun (WGS) entry which is preliminary data.</text>
</comment>
<proteinExistence type="predicted"/>
<accession>A0A7W3IX97</accession>
<keyword evidence="3 5" id="KW-0560">Oxidoreductase</keyword>
<evidence type="ECO:0000256" key="1">
    <source>
        <dbReference type="ARBA" id="ARBA00005104"/>
    </source>
</evidence>
<dbReference type="Gene3D" id="3.40.430.10">
    <property type="entry name" value="Dihydrofolate Reductase, subunit A"/>
    <property type="match status" value="1"/>
</dbReference>
<dbReference type="Pfam" id="PF01872">
    <property type="entry name" value="RibD_C"/>
    <property type="match status" value="1"/>
</dbReference>